<feature type="non-terminal residue" evidence="2">
    <location>
        <position position="1"/>
    </location>
</feature>
<proteinExistence type="predicted"/>
<sequence>TYPLSPASQQFTSNQGRDSNHFSEQMSSNTYPNSPASRQFVSTSVSCPYQRQHQNLFQQHKSYPLTKTEEE</sequence>
<protein>
    <submittedName>
        <fullName evidence="2">Uncharacterized protein</fullName>
    </submittedName>
</protein>
<feature type="non-terminal residue" evidence="2">
    <location>
        <position position="71"/>
    </location>
</feature>
<reference evidence="2" key="1">
    <citation type="submission" date="2014-12" db="EMBL/GenBank/DDBJ databases">
        <title>Insight into the proteome of Arion vulgaris.</title>
        <authorList>
            <person name="Aradska J."/>
            <person name="Bulat T."/>
            <person name="Smidak R."/>
            <person name="Sarate P."/>
            <person name="Gangsoo J."/>
            <person name="Sialana F."/>
            <person name="Bilban M."/>
            <person name="Lubec G."/>
        </authorList>
    </citation>
    <scope>NUCLEOTIDE SEQUENCE</scope>
    <source>
        <tissue evidence="2">Skin</tissue>
    </source>
</reference>
<gene>
    <name evidence="2" type="primary">ORF68554</name>
</gene>
<dbReference type="AlphaFoldDB" id="A0A0B6ZMS8"/>
<evidence type="ECO:0000313" key="2">
    <source>
        <dbReference type="EMBL" id="CEK69000.1"/>
    </source>
</evidence>
<accession>A0A0B6ZMS8</accession>
<dbReference type="EMBL" id="HACG01022135">
    <property type="protein sequence ID" value="CEK69000.1"/>
    <property type="molecule type" value="Transcribed_RNA"/>
</dbReference>
<organism evidence="2">
    <name type="scientific">Arion vulgaris</name>
    <dbReference type="NCBI Taxonomy" id="1028688"/>
    <lineage>
        <taxon>Eukaryota</taxon>
        <taxon>Metazoa</taxon>
        <taxon>Spiralia</taxon>
        <taxon>Lophotrochozoa</taxon>
        <taxon>Mollusca</taxon>
        <taxon>Gastropoda</taxon>
        <taxon>Heterobranchia</taxon>
        <taxon>Euthyneura</taxon>
        <taxon>Panpulmonata</taxon>
        <taxon>Eupulmonata</taxon>
        <taxon>Stylommatophora</taxon>
        <taxon>Helicina</taxon>
        <taxon>Arionoidea</taxon>
        <taxon>Arionidae</taxon>
        <taxon>Arion</taxon>
    </lineage>
</organism>
<evidence type="ECO:0000256" key="1">
    <source>
        <dbReference type="SAM" id="MobiDB-lite"/>
    </source>
</evidence>
<name>A0A0B6ZMS8_9EUPU</name>
<feature type="region of interest" description="Disordered" evidence="1">
    <location>
        <begin position="1"/>
        <end position="45"/>
    </location>
</feature>